<keyword evidence="4" id="KW-0677">Repeat</keyword>
<dbReference type="GO" id="GO:0005507">
    <property type="term" value="F:copper ion binding"/>
    <property type="evidence" value="ECO:0007669"/>
    <property type="project" value="InterPro"/>
</dbReference>
<feature type="binding site" evidence="9">
    <location>
        <position position="47"/>
    </location>
    <ligand>
        <name>Cu(2+)</name>
        <dbReference type="ChEBI" id="CHEBI:29036"/>
        <label>1</label>
        <note>catalytic</note>
    </ligand>
</feature>
<keyword evidence="12" id="KW-1133">Transmembrane helix</keyword>
<feature type="binding site" evidence="8">
    <location>
        <position position="386"/>
    </location>
    <ligand>
        <name>a protein</name>
        <dbReference type="ChEBI" id="CHEBI:16541"/>
    </ligand>
    <ligandPart>
        <name>C-terminal Xaa-(2S)-2-hydroxyglycine residue</name>
        <dbReference type="ChEBI" id="CHEBI:142768"/>
    </ligandPart>
</feature>
<dbReference type="SUPFAM" id="SSF101898">
    <property type="entry name" value="NHL repeat"/>
    <property type="match status" value="1"/>
</dbReference>
<organism evidence="14">
    <name type="scientific">Oikopleura dioica</name>
    <name type="common">Tunicate</name>
    <dbReference type="NCBI Taxonomy" id="34765"/>
    <lineage>
        <taxon>Eukaryota</taxon>
        <taxon>Metazoa</taxon>
        <taxon>Chordata</taxon>
        <taxon>Tunicata</taxon>
        <taxon>Appendicularia</taxon>
        <taxon>Copelata</taxon>
        <taxon>Oikopleuridae</taxon>
        <taxon>Oikopleura</taxon>
    </lineage>
</organism>
<dbReference type="InterPro" id="IPR000720">
    <property type="entry name" value="PHM/PAL"/>
</dbReference>
<dbReference type="Gene3D" id="2.60.120.230">
    <property type="match status" value="1"/>
</dbReference>
<dbReference type="SUPFAM" id="SSF49742">
    <property type="entry name" value="PHM/PNGase F"/>
    <property type="match status" value="2"/>
</dbReference>
<dbReference type="Pfam" id="PF03712">
    <property type="entry name" value="Cu2_monoox_C"/>
    <property type="match status" value="1"/>
</dbReference>
<comment type="cofactor">
    <cofactor evidence="9">
        <name>Zn(2+)</name>
        <dbReference type="ChEBI" id="CHEBI:29105"/>
    </cofactor>
    <text evidence="9">Binds one Zn(2+) ion per subunit.</text>
</comment>
<keyword evidence="9" id="KW-0186">Copper</keyword>
<feature type="repeat" description="NHL" evidence="11">
    <location>
        <begin position="478"/>
        <end position="514"/>
    </location>
</feature>
<evidence type="ECO:0000256" key="8">
    <source>
        <dbReference type="PIRSR" id="PIRSR600720-1"/>
    </source>
</evidence>
<feature type="binding site" evidence="9">
    <location>
        <position position="635"/>
    </location>
    <ligand>
        <name>Ca(2+)</name>
        <dbReference type="ChEBI" id="CHEBI:29108"/>
        <note>structural</note>
    </ligand>
</feature>
<dbReference type="AlphaFoldDB" id="E4X388"/>
<evidence type="ECO:0000313" key="15">
    <source>
        <dbReference type="Proteomes" id="UP000001307"/>
    </source>
</evidence>
<evidence type="ECO:0000259" key="13">
    <source>
        <dbReference type="Pfam" id="PF03712"/>
    </source>
</evidence>
<feature type="binding site" evidence="8">
    <location>
        <position position="555"/>
    </location>
    <ligand>
        <name>a protein</name>
        <dbReference type="ChEBI" id="CHEBI:16541"/>
    </ligand>
    <ligandPart>
        <name>C-terminal Xaa-(2S)-2-hydroxyglycine residue</name>
        <dbReference type="ChEBI" id="CHEBI:142768"/>
    </ligandPart>
</feature>
<dbReference type="InterPro" id="IPR001258">
    <property type="entry name" value="NHL_repeat"/>
</dbReference>
<dbReference type="InterPro" id="IPR014784">
    <property type="entry name" value="Cu2_ascorb_mOase-like_C"/>
</dbReference>
<evidence type="ECO:0000256" key="9">
    <source>
        <dbReference type="PIRSR" id="PIRSR600720-2"/>
    </source>
</evidence>
<dbReference type="GO" id="GO:0005576">
    <property type="term" value="C:extracellular region"/>
    <property type="evidence" value="ECO:0007669"/>
    <property type="project" value="TreeGrafter"/>
</dbReference>
<dbReference type="InterPro" id="IPR011042">
    <property type="entry name" value="6-blade_b-propeller_TolB-like"/>
</dbReference>
<dbReference type="InterPro" id="IPR024548">
    <property type="entry name" value="Cu2_monoox_C"/>
</dbReference>
<feature type="binding site" evidence="9">
    <location>
        <position position="437"/>
    </location>
    <ligand>
        <name>Zn(2+)</name>
        <dbReference type="ChEBI" id="CHEBI:29105"/>
        <note>catalytic</note>
    </ligand>
</feature>
<feature type="binding site" evidence="9">
    <location>
        <position position="180"/>
    </location>
    <ligand>
        <name>Cu(2+)</name>
        <dbReference type="ChEBI" id="CHEBI:29036"/>
        <label>1</label>
        <note>catalytic</note>
    </ligand>
</feature>
<keyword evidence="9" id="KW-0862">Zinc</keyword>
<feature type="binding site" evidence="9">
    <location>
        <position position="111"/>
    </location>
    <ligand>
        <name>Cu(2+)</name>
        <dbReference type="ChEBI" id="CHEBI:29036"/>
        <label>1</label>
        <note>catalytic</note>
    </ligand>
</feature>
<keyword evidence="6" id="KW-0325">Glycoprotein</keyword>
<evidence type="ECO:0000256" key="6">
    <source>
        <dbReference type="ARBA" id="ARBA00023180"/>
    </source>
</evidence>
<feature type="binding site" evidence="9">
    <location>
        <position position="46"/>
    </location>
    <ligand>
        <name>Cu(2+)</name>
        <dbReference type="ChEBI" id="CHEBI:29036"/>
        <label>1</label>
        <note>catalytic</note>
    </ligand>
</feature>
<dbReference type="PANTHER" id="PTHR10680:SF28">
    <property type="entry name" value="SMP-30_GLUCONOLACTONASE_LRE-LIKE REGION DOMAIN-CONTAINING PROTEIN"/>
    <property type="match status" value="1"/>
</dbReference>
<sequence>MKGATTNHDDEYLTTSIPVDLAFGLNDLSEEVFVNQIKVQTDGKVHHIIVKGCSDIIHKIQELDYTNKFGIFPETILFSWALDAGPLVLPENSSIRLGGQSDINSINIEAHYKEKFEGSDDLTGLVVQTSTQPPKKLIGIYLLGSSYFSLPVGKQTNVNVGCEYEFDEPIEVFAFRTHAHTNGQVITGYREPEGWHMIGKGNPQWPHAFYSRVGGSITIQKGDLVHASCTFFNKNNFEVFIGKDRDNEMCNLYLMYAIPFHPGPLNTPSCWKMNGPAPDDIPDTLTDMTPYPGYAGEDSIKAIASGVKKPDVPMEMKMHHHGADDRDEERDLDELKSPIDHLKNLPQSETLLSIDYQPDWKINFTDLGEVAGVDSDYDGTVWVFHRGDYSWDAKAYIGFSDVIAYKKPTSIACVLQVDRETGNVLRKFGEDTFYMPHGITVTKDAIWVTDTGTHMIYKFSKKGDLLKTIGELKIPGYGDYQFCKPTDVAVDESTGEFYVADGYCNSRIVHFTSDYKFIAEYGQGSQRFRSNAEGYFDIVHDISIGPGSDLFVSDRQNGRVQVFDRDSRKFVKMFQNDRIGDAIYASVWSPQLASLFLINNWPTYTGKEQKGFSLYANGTLEKSYVPKDPLETAHDITLSKDGTCLFIAELRPHKVHMFHLNTKEKEQHLFSKIASEKVMTVVKDKPEAFSGIFIITSFLVIMCTFLVVRKRKKADKRVFVYRPLLQNADDTDEEEEMSIFERKNVL</sequence>
<dbReference type="Pfam" id="PF01436">
    <property type="entry name" value="NHL"/>
    <property type="match status" value="1"/>
</dbReference>
<feature type="disulfide bond" evidence="10">
    <location>
        <begin position="229"/>
        <end position="250"/>
    </location>
</feature>
<gene>
    <name evidence="14" type="ORF">GSOID_T00017727001</name>
</gene>
<evidence type="ECO:0000256" key="7">
    <source>
        <dbReference type="ARBA" id="ARBA00023239"/>
    </source>
</evidence>
<feature type="binding site" evidence="9">
    <location>
        <position position="249"/>
    </location>
    <ligand>
        <name>Cu(2+)</name>
        <dbReference type="ChEBI" id="CHEBI:29036"/>
        <label>1</label>
        <note>catalytic</note>
    </ligand>
</feature>
<dbReference type="InParanoid" id="E4X388"/>
<dbReference type="GO" id="GO:0016020">
    <property type="term" value="C:membrane"/>
    <property type="evidence" value="ECO:0007669"/>
    <property type="project" value="InterPro"/>
</dbReference>
<dbReference type="Gene3D" id="2.60.120.310">
    <property type="entry name" value="Copper type II, ascorbate-dependent monooxygenase, N-terminal domain"/>
    <property type="match status" value="1"/>
</dbReference>
<dbReference type="GO" id="GO:0004504">
    <property type="term" value="F:peptidylglycine monooxygenase activity"/>
    <property type="evidence" value="ECO:0007669"/>
    <property type="project" value="UniProtKB-EC"/>
</dbReference>
<reference evidence="14" key="1">
    <citation type="journal article" date="2010" name="Science">
        <title>Plasticity of animal genome architecture unmasked by rapid evolution of a pelagic tunicate.</title>
        <authorList>
            <person name="Denoeud F."/>
            <person name="Henriet S."/>
            <person name="Mungpakdee S."/>
            <person name="Aury J.M."/>
            <person name="Da Silva C."/>
            <person name="Brinkmann H."/>
            <person name="Mikhaleva J."/>
            <person name="Olsen L.C."/>
            <person name="Jubin C."/>
            <person name="Canestro C."/>
            <person name="Bouquet J.M."/>
            <person name="Danks G."/>
            <person name="Poulain J."/>
            <person name="Campsteijn C."/>
            <person name="Adamski M."/>
            <person name="Cross I."/>
            <person name="Yadetie F."/>
            <person name="Muffato M."/>
            <person name="Louis A."/>
            <person name="Butcher S."/>
            <person name="Tsagkogeorga G."/>
            <person name="Konrad A."/>
            <person name="Singh S."/>
            <person name="Jensen M.F."/>
            <person name="Cong E.H."/>
            <person name="Eikeseth-Otteraa H."/>
            <person name="Noel B."/>
            <person name="Anthouard V."/>
            <person name="Porcel B.M."/>
            <person name="Kachouri-Lafond R."/>
            <person name="Nishino A."/>
            <person name="Ugolini M."/>
            <person name="Chourrout P."/>
            <person name="Nishida H."/>
            <person name="Aasland R."/>
            <person name="Huzurbazar S."/>
            <person name="Westhof E."/>
            <person name="Delsuc F."/>
            <person name="Lehrach H."/>
            <person name="Reinhardt R."/>
            <person name="Weissenbach J."/>
            <person name="Roy S.W."/>
            <person name="Artiguenave F."/>
            <person name="Postlethwait J.H."/>
            <person name="Manak J.R."/>
            <person name="Thompson E.M."/>
            <person name="Jaillon O."/>
            <person name="Du Pasquier L."/>
            <person name="Boudinot P."/>
            <person name="Liberles D.A."/>
            <person name="Volff J.N."/>
            <person name="Philippe H."/>
            <person name="Lenhard B."/>
            <person name="Roest Crollius H."/>
            <person name="Wincker P."/>
            <person name="Chourrout D."/>
        </authorList>
    </citation>
    <scope>NUCLEOTIDE SEQUENCE [LARGE SCALE GENOMIC DNA]</scope>
</reference>
<dbReference type="OrthoDB" id="10018185at2759"/>
<evidence type="ECO:0000256" key="1">
    <source>
        <dbReference type="ARBA" id="ARBA00012343"/>
    </source>
</evidence>
<keyword evidence="7" id="KW-0456">Lyase</keyword>
<keyword evidence="12" id="KW-0812">Transmembrane</keyword>
<evidence type="ECO:0000256" key="3">
    <source>
        <dbReference type="ARBA" id="ARBA00022729"/>
    </source>
</evidence>
<dbReference type="GO" id="GO:0004598">
    <property type="term" value="F:peptidylamidoglycolate lyase activity"/>
    <property type="evidence" value="ECO:0007669"/>
    <property type="project" value="UniProtKB-EC"/>
</dbReference>
<evidence type="ECO:0000256" key="2">
    <source>
        <dbReference type="ARBA" id="ARBA00022723"/>
    </source>
</evidence>
<dbReference type="InterPro" id="IPR008977">
    <property type="entry name" value="PHM/PNGase_F_dom_sf"/>
</dbReference>
<feature type="domain" description="Copper type II ascorbate-dependent monooxygenase C-terminal" evidence="13">
    <location>
        <begin position="139"/>
        <end position="270"/>
    </location>
</feature>
<dbReference type="Gene3D" id="2.120.10.30">
    <property type="entry name" value="TolB, C-terminal domain"/>
    <property type="match status" value="1"/>
</dbReference>
<keyword evidence="9" id="KW-0106">Calcium</keyword>
<feature type="binding site" evidence="9">
    <location>
        <position position="373"/>
    </location>
    <ligand>
        <name>Ca(2+)</name>
        <dbReference type="ChEBI" id="CHEBI:29108"/>
        <note>structural</note>
    </ligand>
</feature>
<evidence type="ECO:0000256" key="4">
    <source>
        <dbReference type="ARBA" id="ARBA00022737"/>
    </source>
</evidence>
<dbReference type="GO" id="GO:0006518">
    <property type="term" value="P:peptide metabolic process"/>
    <property type="evidence" value="ECO:0007669"/>
    <property type="project" value="InterPro"/>
</dbReference>
<dbReference type="PANTHER" id="PTHR10680">
    <property type="entry name" value="PEPTIDYL-GLYCINE ALPHA-AMIDATING MONOOXYGENASE"/>
    <property type="match status" value="1"/>
</dbReference>
<keyword evidence="15" id="KW-1185">Reference proteome</keyword>
<feature type="binding site" evidence="8">
    <location>
        <position position="503"/>
    </location>
    <ligand>
        <name>a protein</name>
        <dbReference type="ChEBI" id="CHEBI:16541"/>
    </ligand>
    <ligandPart>
        <name>C-terminal Xaa-(2S)-2-hydroxyglycine residue</name>
        <dbReference type="ChEBI" id="CHEBI:142768"/>
    </ligandPart>
</feature>
<dbReference type="EC" id="4.3.2.5" evidence="1"/>
<protein>
    <recommendedName>
        <fullName evidence="1">peptidylamidoglycolate lyase</fullName>
        <ecNumber evidence="1">4.3.2.5</ecNumber>
    </recommendedName>
</protein>
<evidence type="ECO:0000256" key="11">
    <source>
        <dbReference type="PROSITE-ProRule" id="PRU00504"/>
    </source>
</evidence>
<evidence type="ECO:0000313" key="14">
    <source>
        <dbReference type="EMBL" id="CBY18092.1"/>
    </source>
</evidence>
<keyword evidence="3" id="KW-0732">Signal</keyword>
<feature type="binding site" evidence="9">
    <location>
        <position position="178"/>
    </location>
    <ligand>
        <name>Cu(2+)</name>
        <dbReference type="ChEBI" id="CHEBI:29036"/>
        <label>1</label>
        <note>catalytic</note>
    </ligand>
</feature>
<keyword evidence="12" id="KW-0472">Membrane</keyword>
<feature type="binding site" evidence="9">
    <location>
        <position position="540"/>
    </location>
    <ligand>
        <name>Zn(2+)</name>
        <dbReference type="ChEBI" id="CHEBI:29105"/>
        <note>catalytic</note>
    </ligand>
</feature>
<keyword evidence="2 9" id="KW-0479">Metal-binding</keyword>
<proteinExistence type="predicted"/>
<evidence type="ECO:0000256" key="12">
    <source>
        <dbReference type="SAM" id="Phobius"/>
    </source>
</evidence>
<feature type="binding site" evidence="9">
    <location>
        <position position="634"/>
    </location>
    <ligand>
        <name>Zn(2+)</name>
        <dbReference type="ChEBI" id="CHEBI:29105"/>
        <note>catalytic</note>
    </ligand>
</feature>
<feature type="transmembrane region" description="Helical" evidence="12">
    <location>
        <begin position="688"/>
        <end position="708"/>
    </location>
</feature>
<dbReference type="PROSITE" id="PS51125">
    <property type="entry name" value="NHL"/>
    <property type="match status" value="2"/>
</dbReference>
<comment type="cofactor">
    <cofactor evidence="9">
        <name>Cu(2+)</name>
        <dbReference type="ChEBI" id="CHEBI:29036"/>
    </cofactor>
    <text evidence="9">Binds 2 Cu(2+) ions per subunit.</text>
</comment>
<dbReference type="PRINTS" id="PR00790">
    <property type="entry name" value="PAMONOXGNASE"/>
</dbReference>
<feature type="repeat" description="NHL" evidence="11">
    <location>
        <begin position="422"/>
        <end position="462"/>
    </location>
</feature>
<dbReference type="CDD" id="cd14958">
    <property type="entry name" value="NHL_PAL_like"/>
    <property type="match status" value="1"/>
</dbReference>
<evidence type="ECO:0000256" key="5">
    <source>
        <dbReference type="ARBA" id="ARBA00023157"/>
    </source>
</evidence>
<dbReference type="InterPro" id="IPR036939">
    <property type="entry name" value="Cu2_ascorb_mOase_N_sf"/>
</dbReference>
<name>E4X388_OIKDI</name>
<dbReference type="EMBL" id="FN653023">
    <property type="protein sequence ID" value="CBY18092.1"/>
    <property type="molecule type" value="Genomic_DNA"/>
</dbReference>
<accession>E4X388</accession>
<keyword evidence="5 10" id="KW-1015">Disulfide bond</keyword>
<feature type="disulfide bond" evidence="10">
    <location>
        <begin position="483"/>
        <end position="504"/>
    </location>
</feature>
<dbReference type="Proteomes" id="UP000001307">
    <property type="component" value="Unassembled WGS sequence"/>
</dbReference>
<evidence type="ECO:0000256" key="10">
    <source>
        <dbReference type="PIRSR" id="PIRSR600720-3"/>
    </source>
</evidence>